<evidence type="ECO:0000313" key="3">
    <source>
        <dbReference type="Proteomes" id="UP000318717"/>
    </source>
</evidence>
<dbReference type="InterPro" id="IPR050383">
    <property type="entry name" value="GlyoxalaseI/FosfomycinResist"/>
</dbReference>
<evidence type="ECO:0000313" key="2">
    <source>
        <dbReference type="EMBL" id="GEA51923.1"/>
    </source>
</evidence>
<evidence type="ECO:0000259" key="1">
    <source>
        <dbReference type="PROSITE" id="PS51819"/>
    </source>
</evidence>
<dbReference type="InterPro" id="IPR029068">
    <property type="entry name" value="Glyas_Bleomycin-R_OHBP_Dase"/>
</dbReference>
<keyword evidence="3" id="KW-1185">Reference proteome</keyword>
<dbReference type="PANTHER" id="PTHR21366:SF14">
    <property type="entry name" value="GLYOXALASE DOMAIN-CONTAINING PROTEIN 5"/>
    <property type="match status" value="1"/>
</dbReference>
<proteinExistence type="predicted"/>
<dbReference type="InterPro" id="IPR004360">
    <property type="entry name" value="Glyas_Fos-R_dOase_dom"/>
</dbReference>
<feature type="domain" description="VOC" evidence="1">
    <location>
        <begin position="30"/>
        <end position="156"/>
    </location>
</feature>
<dbReference type="SUPFAM" id="SSF54593">
    <property type="entry name" value="Glyoxalase/Bleomycin resistance protein/Dihydroxybiphenyl dioxygenase"/>
    <property type="match status" value="1"/>
</dbReference>
<dbReference type="EMBL" id="BJLF01000014">
    <property type="protein sequence ID" value="GEA51923.1"/>
    <property type="molecule type" value="Genomic_DNA"/>
</dbReference>
<protein>
    <submittedName>
        <fullName evidence="2">Lactoylglutathione lyase</fullName>
    </submittedName>
</protein>
<name>A0A4Y3HXL6_9VIBR</name>
<dbReference type="Pfam" id="PF00903">
    <property type="entry name" value="Glyoxalase"/>
    <property type="match status" value="1"/>
</dbReference>
<dbReference type="GO" id="GO:0016829">
    <property type="term" value="F:lyase activity"/>
    <property type="evidence" value="ECO:0007669"/>
    <property type="project" value="UniProtKB-KW"/>
</dbReference>
<sequence>MVSRSNAKLLTLLKKKILNFTETMMIEIQGIDHVVLRSTQVESMLSFYCHVLGCEVERRLVDEGLTQLRAGNALIDIIDVDSPLGKLGGRPPQQNGRNMDHFCLQIQAVNQEELLTYLRGHQVDILPDAIRYGATGLGWSIYVHDPENNVVELKPI</sequence>
<comment type="caution">
    <text evidence="2">The sequence shown here is derived from an EMBL/GenBank/DDBJ whole genome shotgun (WGS) entry which is preliminary data.</text>
</comment>
<dbReference type="Proteomes" id="UP000318717">
    <property type="component" value="Unassembled WGS sequence"/>
</dbReference>
<gene>
    <name evidence="2" type="ORF">VIN01S_27270</name>
</gene>
<dbReference type="Gene3D" id="3.10.180.10">
    <property type="entry name" value="2,3-Dihydroxybiphenyl 1,2-Dioxygenase, domain 1"/>
    <property type="match status" value="1"/>
</dbReference>
<dbReference type="AlphaFoldDB" id="A0A4Y3HXL6"/>
<reference evidence="2 3" key="1">
    <citation type="submission" date="2019-06" db="EMBL/GenBank/DDBJ databases">
        <title>Whole genome shotgun sequence of Vibrio inusitatus NBRC 102082.</title>
        <authorList>
            <person name="Hosoyama A."/>
            <person name="Uohara A."/>
            <person name="Ohji S."/>
            <person name="Ichikawa N."/>
        </authorList>
    </citation>
    <scope>NUCLEOTIDE SEQUENCE [LARGE SCALE GENOMIC DNA]</scope>
    <source>
        <strain evidence="2 3">NBRC 102082</strain>
    </source>
</reference>
<dbReference type="InterPro" id="IPR037523">
    <property type="entry name" value="VOC_core"/>
</dbReference>
<keyword evidence="2" id="KW-0456">Lyase</keyword>
<organism evidence="2 3">
    <name type="scientific">Vibrio inusitatus NBRC 102082</name>
    <dbReference type="NCBI Taxonomy" id="1219070"/>
    <lineage>
        <taxon>Bacteria</taxon>
        <taxon>Pseudomonadati</taxon>
        <taxon>Pseudomonadota</taxon>
        <taxon>Gammaproteobacteria</taxon>
        <taxon>Vibrionales</taxon>
        <taxon>Vibrionaceae</taxon>
        <taxon>Vibrio</taxon>
    </lineage>
</organism>
<accession>A0A4Y3HXL6</accession>
<dbReference type="PROSITE" id="PS51819">
    <property type="entry name" value="VOC"/>
    <property type="match status" value="1"/>
</dbReference>
<dbReference type="PANTHER" id="PTHR21366">
    <property type="entry name" value="GLYOXALASE FAMILY PROTEIN"/>
    <property type="match status" value="1"/>
</dbReference>